<gene>
    <name evidence="8" type="ORF">DdX_01930</name>
</gene>
<dbReference type="InterPro" id="IPR036390">
    <property type="entry name" value="WH_DNA-bd_sf"/>
</dbReference>
<dbReference type="GO" id="GO:0005737">
    <property type="term" value="C:cytoplasm"/>
    <property type="evidence" value="ECO:0007669"/>
    <property type="project" value="UniProtKB-SubCell"/>
</dbReference>
<dbReference type="PROSITE" id="PS50250">
    <property type="entry name" value="PCI"/>
    <property type="match status" value="1"/>
</dbReference>
<evidence type="ECO:0000256" key="4">
    <source>
        <dbReference type="ARBA" id="ARBA00022490"/>
    </source>
</evidence>
<dbReference type="Proteomes" id="UP001201812">
    <property type="component" value="Unassembled WGS sequence"/>
</dbReference>
<keyword evidence="6" id="KW-0539">Nucleus</keyword>
<dbReference type="PANTHER" id="PTHR14145">
    <property type="entry name" value="26S PROTESOME SUBUNIT 6"/>
    <property type="match status" value="1"/>
</dbReference>
<reference evidence="8" key="1">
    <citation type="submission" date="2022-01" db="EMBL/GenBank/DDBJ databases">
        <title>Genome Sequence Resource for Two Populations of Ditylenchus destructor, the Migratory Endoparasitic Phytonematode.</title>
        <authorList>
            <person name="Zhang H."/>
            <person name="Lin R."/>
            <person name="Xie B."/>
        </authorList>
    </citation>
    <scope>NUCLEOTIDE SEQUENCE</scope>
    <source>
        <strain evidence="8">BazhouSP</strain>
    </source>
</reference>
<dbReference type="SMART" id="SM00088">
    <property type="entry name" value="PINT"/>
    <property type="match status" value="1"/>
</dbReference>
<proteinExistence type="inferred from homology"/>
<dbReference type="InterPro" id="IPR000717">
    <property type="entry name" value="PCI_dom"/>
</dbReference>
<feature type="domain" description="PCI" evidence="7">
    <location>
        <begin position="1"/>
        <end position="106"/>
    </location>
</feature>
<dbReference type="Gene3D" id="1.25.40.570">
    <property type="match status" value="1"/>
</dbReference>
<comment type="subcellular location">
    <subcellularLocation>
        <location evidence="2">Cytoplasm</location>
    </subcellularLocation>
    <subcellularLocation>
        <location evidence="1">Nucleus</location>
    </subcellularLocation>
</comment>
<name>A0AAD4NDX9_9BILA</name>
<comment type="caution">
    <text evidence="8">The sequence shown here is derived from an EMBL/GenBank/DDBJ whole genome shotgun (WGS) entry which is preliminary data.</text>
</comment>
<evidence type="ECO:0000259" key="7">
    <source>
        <dbReference type="PROSITE" id="PS50250"/>
    </source>
</evidence>
<keyword evidence="5" id="KW-0736">Signalosome</keyword>
<evidence type="ECO:0000313" key="8">
    <source>
        <dbReference type="EMBL" id="KAI1725278.1"/>
    </source>
</evidence>
<evidence type="ECO:0000313" key="9">
    <source>
        <dbReference type="Proteomes" id="UP001201812"/>
    </source>
</evidence>
<sequence length="143" mass="16715">MNLIQLMARREKTPDEDEYMELGKPVTPIEKCEEVKKAECERKQYEELIVKYCQPFLNIDMSAMATDLGVPLEQLENDLVMLIENGTLKARIDSLKKIVYPKNTSDRLEIYRKYAEILDDFKKRTYMILLRAALQNHLLSSSP</sequence>
<dbReference type="EMBL" id="JAKKPZ010000002">
    <property type="protein sequence ID" value="KAI1725278.1"/>
    <property type="molecule type" value="Genomic_DNA"/>
</dbReference>
<organism evidence="8 9">
    <name type="scientific">Ditylenchus destructor</name>
    <dbReference type="NCBI Taxonomy" id="166010"/>
    <lineage>
        <taxon>Eukaryota</taxon>
        <taxon>Metazoa</taxon>
        <taxon>Ecdysozoa</taxon>
        <taxon>Nematoda</taxon>
        <taxon>Chromadorea</taxon>
        <taxon>Rhabditida</taxon>
        <taxon>Tylenchina</taxon>
        <taxon>Tylenchomorpha</taxon>
        <taxon>Sphaerularioidea</taxon>
        <taxon>Anguinidae</taxon>
        <taxon>Anguininae</taxon>
        <taxon>Ditylenchus</taxon>
    </lineage>
</organism>
<dbReference type="PANTHER" id="PTHR14145:SF2">
    <property type="entry name" value="COP9 SIGNALOSOME COMPLEX SUBUNIT 1"/>
    <property type="match status" value="1"/>
</dbReference>
<protein>
    <submittedName>
        <fullName evidence="8">PCI domain-containing protein</fullName>
    </submittedName>
</protein>
<dbReference type="AlphaFoldDB" id="A0AAD4NDX9"/>
<evidence type="ECO:0000256" key="6">
    <source>
        <dbReference type="ARBA" id="ARBA00023242"/>
    </source>
</evidence>
<dbReference type="GO" id="GO:0008180">
    <property type="term" value="C:COP9 signalosome"/>
    <property type="evidence" value="ECO:0007669"/>
    <property type="project" value="UniProtKB-KW"/>
</dbReference>
<keyword evidence="4" id="KW-0963">Cytoplasm</keyword>
<evidence type="ECO:0000256" key="3">
    <source>
        <dbReference type="ARBA" id="ARBA00008793"/>
    </source>
</evidence>
<dbReference type="Pfam" id="PF01399">
    <property type="entry name" value="PCI"/>
    <property type="match status" value="1"/>
</dbReference>
<evidence type="ECO:0000256" key="5">
    <source>
        <dbReference type="ARBA" id="ARBA00022790"/>
    </source>
</evidence>
<dbReference type="InterPro" id="IPR019585">
    <property type="entry name" value="Rpn7/CSN1"/>
</dbReference>
<comment type="similarity">
    <text evidence="3">Belongs to the CSN1 family.</text>
</comment>
<evidence type="ECO:0000256" key="2">
    <source>
        <dbReference type="ARBA" id="ARBA00004496"/>
    </source>
</evidence>
<dbReference type="SUPFAM" id="SSF46785">
    <property type="entry name" value="Winged helix' DNA-binding domain"/>
    <property type="match status" value="1"/>
</dbReference>
<accession>A0AAD4NDX9</accession>
<evidence type="ECO:0000256" key="1">
    <source>
        <dbReference type="ARBA" id="ARBA00004123"/>
    </source>
</evidence>
<keyword evidence="9" id="KW-1185">Reference proteome</keyword>